<gene>
    <name evidence="2" type="ORF">AVDCRST_MAG51-233</name>
</gene>
<dbReference type="InterPro" id="IPR027417">
    <property type="entry name" value="P-loop_NTPase"/>
</dbReference>
<accession>A0A6J4NK64</accession>
<reference evidence="2" key="1">
    <citation type="submission" date="2020-02" db="EMBL/GenBank/DDBJ databases">
        <authorList>
            <person name="Meier V. D."/>
        </authorList>
    </citation>
    <scope>NUCLEOTIDE SEQUENCE</scope>
    <source>
        <strain evidence="2">AVDCRST_MAG51</strain>
    </source>
</reference>
<proteinExistence type="predicted"/>
<feature type="region of interest" description="Disordered" evidence="1">
    <location>
        <begin position="45"/>
        <end position="68"/>
    </location>
</feature>
<dbReference type="Gene3D" id="3.40.50.300">
    <property type="entry name" value="P-loop containing nucleotide triphosphate hydrolases"/>
    <property type="match status" value="1"/>
</dbReference>
<organism evidence="2">
    <name type="scientific">uncultured Ramlibacter sp</name>
    <dbReference type="NCBI Taxonomy" id="260755"/>
    <lineage>
        <taxon>Bacteria</taxon>
        <taxon>Pseudomonadati</taxon>
        <taxon>Pseudomonadota</taxon>
        <taxon>Betaproteobacteria</taxon>
        <taxon>Burkholderiales</taxon>
        <taxon>Comamonadaceae</taxon>
        <taxon>Ramlibacter</taxon>
        <taxon>environmental samples</taxon>
    </lineage>
</organism>
<feature type="non-terminal residue" evidence="2">
    <location>
        <position position="68"/>
    </location>
</feature>
<protein>
    <submittedName>
        <fullName evidence="2">Uncharacterized protein</fullName>
    </submittedName>
</protein>
<name>A0A6J4NK64_9BURK</name>
<dbReference type="EMBL" id="CADCUX010000061">
    <property type="protein sequence ID" value="CAA9388120.1"/>
    <property type="molecule type" value="Genomic_DNA"/>
</dbReference>
<evidence type="ECO:0000256" key="1">
    <source>
        <dbReference type="SAM" id="MobiDB-lite"/>
    </source>
</evidence>
<evidence type="ECO:0000313" key="2">
    <source>
        <dbReference type="EMBL" id="CAA9388120.1"/>
    </source>
</evidence>
<sequence>MPLLQTSYGAMNADWRDEITRIYQFLDLDLPASIVAAMTRVANSSAHQGHRYSREQFGLSEEAAKGRP</sequence>
<dbReference type="AlphaFoldDB" id="A0A6J4NK64"/>